<reference evidence="1" key="1">
    <citation type="journal article" date="2022" name="bioRxiv">
        <title>Population genetic analysis of Ophidiomyces ophidiicola, the causative agent of snake fungal disease, indicates recent introductions to the USA.</title>
        <authorList>
            <person name="Ladner J.T."/>
            <person name="Palmer J.M."/>
            <person name="Ettinger C.L."/>
            <person name="Stajich J.E."/>
            <person name="Farrell T.M."/>
            <person name="Glorioso B.M."/>
            <person name="Lawson B."/>
            <person name="Price S.J."/>
            <person name="Stengle A.G."/>
            <person name="Grear D.A."/>
            <person name="Lorch J.M."/>
        </authorList>
    </citation>
    <scope>NUCLEOTIDE SEQUENCE</scope>
    <source>
        <strain evidence="1">NWHC 24266-5</strain>
    </source>
</reference>
<gene>
    <name evidence="1" type="primary">RPC19</name>
    <name evidence="1" type="ORF">LOY88_005657</name>
</gene>
<accession>A0ACB8UQ84</accession>
<comment type="caution">
    <text evidence="1">The sequence shown here is derived from an EMBL/GenBank/DDBJ whole genome shotgun (WGS) entry which is preliminary data.</text>
</comment>
<organism evidence="1">
    <name type="scientific">Ophidiomyces ophidiicola</name>
    <dbReference type="NCBI Taxonomy" id="1387563"/>
    <lineage>
        <taxon>Eukaryota</taxon>
        <taxon>Fungi</taxon>
        <taxon>Dikarya</taxon>
        <taxon>Ascomycota</taxon>
        <taxon>Pezizomycotina</taxon>
        <taxon>Eurotiomycetes</taxon>
        <taxon>Eurotiomycetidae</taxon>
        <taxon>Onygenales</taxon>
        <taxon>Onygenaceae</taxon>
        <taxon>Ophidiomyces</taxon>
    </lineage>
</organism>
<name>A0ACB8UQ84_9EURO</name>
<proteinExistence type="predicted"/>
<dbReference type="EMBL" id="JALBCA010000105">
    <property type="protein sequence ID" value="KAI2382885.1"/>
    <property type="molecule type" value="Genomic_DNA"/>
</dbReference>
<sequence>MQDLNDGGEETGIRERPRITILPGSTETAASFEFEGEDHTLGNILRYTIMKNPEVEFCGYVLPHPSEFKMNLRIQTYDSTNVFEALHKGLDDLMNLCDVMTETFTAARDDFESTKMMS</sequence>
<protein>
    <submittedName>
        <fullName evidence="1">RNA polymerase subunit AC19</fullName>
    </submittedName>
</protein>
<evidence type="ECO:0000313" key="1">
    <source>
        <dbReference type="EMBL" id="KAI2382885.1"/>
    </source>
</evidence>